<dbReference type="EMBL" id="LAZR01011960">
    <property type="protein sequence ID" value="KKM50669.1"/>
    <property type="molecule type" value="Genomic_DNA"/>
</dbReference>
<evidence type="ECO:0000313" key="2">
    <source>
        <dbReference type="EMBL" id="KKM50669.1"/>
    </source>
</evidence>
<proteinExistence type="predicted"/>
<comment type="caution">
    <text evidence="2">The sequence shown here is derived from an EMBL/GenBank/DDBJ whole genome shotgun (WGS) entry which is preliminary data.</text>
</comment>
<protein>
    <submittedName>
        <fullName evidence="2">Uncharacterized protein</fullName>
    </submittedName>
</protein>
<accession>A0A0F9LPS2</accession>
<name>A0A0F9LPS2_9ZZZZ</name>
<feature type="transmembrane region" description="Helical" evidence="1">
    <location>
        <begin position="12"/>
        <end position="31"/>
    </location>
</feature>
<reference evidence="2" key="1">
    <citation type="journal article" date="2015" name="Nature">
        <title>Complex archaea that bridge the gap between prokaryotes and eukaryotes.</title>
        <authorList>
            <person name="Spang A."/>
            <person name="Saw J.H."/>
            <person name="Jorgensen S.L."/>
            <person name="Zaremba-Niedzwiedzka K."/>
            <person name="Martijn J."/>
            <person name="Lind A.E."/>
            <person name="van Eijk R."/>
            <person name="Schleper C."/>
            <person name="Guy L."/>
            <person name="Ettema T.J."/>
        </authorList>
    </citation>
    <scope>NUCLEOTIDE SEQUENCE</scope>
</reference>
<keyword evidence="1" id="KW-0812">Transmembrane</keyword>
<keyword evidence="1" id="KW-1133">Transmembrane helix</keyword>
<keyword evidence="1" id="KW-0472">Membrane</keyword>
<sequence length="130" mass="15409">MRGVRQHNMKTVIIIITVISLILFSSELPIVENDVVSKERQQYSKHNAYEDVIQYYLSSFEYEEHIPKSTAIHKLRYFENTVRKILLIYFTPSPKNVIYMRGLVLNYGRNSRWQNPRVDSMILKSKVNLT</sequence>
<organism evidence="2">
    <name type="scientific">marine sediment metagenome</name>
    <dbReference type="NCBI Taxonomy" id="412755"/>
    <lineage>
        <taxon>unclassified sequences</taxon>
        <taxon>metagenomes</taxon>
        <taxon>ecological metagenomes</taxon>
    </lineage>
</organism>
<dbReference type="AlphaFoldDB" id="A0A0F9LPS2"/>
<feature type="non-terminal residue" evidence="2">
    <location>
        <position position="130"/>
    </location>
</feature>
<evidence type="ECO:0000256" key="1">
    <source>
        <dbReference type="SAM" id="Phobius"/>
    </source>
</evidence>
<gene>
    <name evidence="2" type="ORF">LCGC14_1555960</name>
</gene>